<dbReference type="Pfam" id="PF22669">
    <property type="entry name" value="Exo_endo_phos2"/>
    <property type="match status" value="1"/>
</dbReference>
<feature type="region of interest" description="Disordered" evidence="1">
    <location>
        <begin position="25"/>
        <end position="77"/>
    </location>
</feature>
<dbReference type="GO" id="GO:0004439">
    <property type="term" value="F:phosphatidylinositol-4,5-bisphosphate 5-phosphatase activity"/>
    <property type="evidence" value="ECO:0007669"/>
    <property type="project" value="TreeGrafter"/>
</dbReference>
<feature type="region of interest" description="Disordered" evidence="1">
    <location>
        <begin position="414"/>
        <end position="442"/>
    </location>
</feature>
<protein>
    <recommendedName>
        <fullName evidence="2">Inositol polyphosphate-related phosphatase domain-containing protein</fullName>
    </recommendedName>
</protein>
<feature type="compositionally biased region" description="Low complexity" evidence="1">
    <location>
        <begin position="665"/>
        <end position="696"/>
    </location>
</feature>
<dbReference type="PANTHER" id="PTHR11200">
    <property type="entry name" value="INOSITOL 5-PHOSPHATASE"/>
    <property type="match status" value="1"/>
</dbReference>
<dbReference type="SMART" id="SM00128">
    <property type="entry name" value="IPPc"/>
    <property type="match status" value="1"/>
</dbReference>
<accession>A0A7S1EY88</accession>
<dbReference type="Gene3D" id="3.60.10.10">
    <property type="entry name" value="Endonuclease/exonuclease/phosphatase"/>
    <property type="match status" value="1"/>
</dbReference>
<dbReference type="InterPro" id="IPR000300">
    <property type="entry name" value="IPPc"/>
</dbReference>
<feature type="compositionally biased region" description="Low complexity" evidence="1">
    <location>
        <begin position="462"/>
        <end position="483"/>
    </location>
</feature>
<dbReference type="AlphaFoldDB" id="A0A7S1EY88"/>
<dbReference type="InterPro" id="IPR036691">
    <property type="entry name" value="Endo/exonu/phosph_ase_sf"/>
</dbReference>
<feature type="compositionally biased region" description="Basic and acidic residues" evidence="1">
    <location>
        <begin position="40"/>
        <end position="71"/>
    </location>
</feature>
<proteinExistence type="predicted"/>
<evidence type="ECO:0000313" key="3">
    <source>
        <dbReference type="EMBL" id="CAD8832731.1"/>
    </source>
</evidence>
<dbReference type="GO" id="GO:0046856">
    <property type="term" value="P:phosphatidylinositol dephosphorylation"/>
    <property type="evidence" value="ECO:0007669"/>
    <property type="project" value="InterPro"/>
</dbReference>
<dbReference type="SUPFAM" id="SSF56219">
    <property type="entry name" value="DNase I-like"/>
    <property type="match status" value="1"/>
</dbReference>
<name>A0A7S1EY88_NOCSC</name>
<feature type="domain" description="Inositol polyphosphate-related phosphatase" evidence="2">
    <location>
        <begin position="81"/>
        <end position="394"/>
    </location>
</feature>
<dbReference type="EMBL" id="HBFQ01010114">
    <property type="protein sequence ID" value="CAD8832731.1"/>
    <property type="molecule type" value="Transcribed_RNA"/>
</dbReference>
<reference evidence="3" key="1">
    <citation type="submission" date="2021-01" db="EMBL/GenBank/DDBJ databases">
        <authorList>
            <person name="Corre E."/>
            <person name="Pelletier E."/>
            <person name="Niang G."/>
            <person name="Scheremetjew M."/>
            <person name="Finn R."/>
            <person name="Kale V."/>
            <person name="Holt S."/>
            <person name="Cochrane G."/>
            <person name="Meng A."/>
            <person name="Brown T."/>
            <person name="Cohen L."/>
        </authorList>
    </citation>
    <scope>NUCLEOTIDE SEQUENCE</scope>
</reference>
<evidence type="ECO:0000259" key="2">
    <source>
        <dbReference type="SMART" id="SM00128"/>
    </source>
</evidence>
<gene>
    <name evidence="3" type="ORF">NSCI0253_LOCUS7079</name>
</gene>
<evidence type="ECO:0000256" key="1">
    <source>
        <dbReference type="SAM" id="MobiDB-lite"/>
    </source>
</evidence>
<feature type="compositionally biased region" description="Polar residues" evidence="1">
    <location>
        <begin position="572"/>
        <end position="586"/>
    </location>
</feature>
<organism evidence="3">
    <name type="scientific">Noctiluca scintillans</name>
    <name type="common">Sea sparkle</name>
    <name type="synonym">Red tide dinoflagellate</name>
    <dbReference type="NCBI Taxonomy" id="2966"/>
    <lineage>
        <taxon>Eukaryota</taxon>
        <taxon>Sar</taxon>
        <taxon>Alveolata</taxon>
        <taxon>Dinophyceae</taxon>
        <taxon>Noctilucales</taxon>
        <taxon>Noctilucaceae</taxon>
        <taxon>Noctiluca</taxon>
    </lineage>
</organism>
<dbReference type="InterPro" id="IPR046985">
    <property type="entry name" value="IP5"/>
</dbReference>
<feature type="compositionally biased region" description="Low complexity" evidence="1">
    <location>
        <begin position="423"/>
        <end position="434"/>
    </location>
</feature>
<feature type="region of interest" description="Disordered" evidence="1">
    <location>
        <begin position="456"/>
        <end position="483"/>
    </location>
</feature>
<sequence length="833" mass="88328">MPKIHWRQGGLASAAEKCRSVVERGAEKMKATAEQVRASAESRMEHQPFTSRFEDDSDMPHPSHADPDEGPHISSSKVSLPPLHVRVCSWNLHGSSISHLDELMLWLAPDGQLSDIYVVGVQELVELSPKSVIWHEAGNEQRQAALEARIEAVLFESGCRFQRMCAFGMVGLAILVYARADIAPYIQELDCDRVKTGLDGKSGNKGSVCVRFSIGQLSMCFMNVHLASGQHATSERSQNMADILADAFQGASHRGSVRPQKHGFHRRSHFHAQNHNFVVILGDFNSRLNLPKDTIWPSGPPEAWLEQDQLLLGLIPCLRGFSEAIIGFPPTYKYVPGTDELNAKRLPAWCDRVVYKTNSAGAELLQYDSCCALNNTSDHWPVAAQFSVSLHGENGGEGNVARKLGSRRLRFDEHQDVDCETEPSMSPRSPRSPRVVQRHARRWSSEPFTLPKDLSDSSFRVSWPSAVSPSPRSSPAAAPLAGPALPDELEDVFLSGTASAEGSGHQGADGMLAAPDWSAVGKLQAPDRTLLPDWPPPVGQAPEPSWASPWGDTDAKVAGQLPGASEAGSVPDHSSNTAVGSQSTDPWPQYWPPEQAATTVPAQTDAGASGSGVLEGTSGMDAFSSLAPWPSPVEHLPSPAIPEWPPAVDQIVGAARDQDWPTQLSSNASVPVMAPSASAFPPGGSPSSDLSAAPASTDQAVRPNGVLGLSEDSTAHAEAAAGALPSESAAVFPAESGAPQAVVVDDGEVSAVPAAPVTIASEPIVGGACGDPFATQAIGLSTEDVSSAPLEPWRQASTVTSSADARTGLLVPNTAADDEAQAQPEHSLMDMFG</sequence>
<feature type="region of interest" description="Disordered" evidence="1">
    <location>
        <begin position="525"/>
        <end position="707"/>
    </location>
</feature>